<keyword evidence="7" id="KW-1185">Reference proteome</keyword>
<feature type="domain" description="Luciferase-like" evidence="5">
    <location>
        <begin position="21"/>
        <end position="133"/>
    </location>
</feature>
<dbReference type="Pfam" id="PF00296">
    <property type="entry name" value="Bac_luciferase"/>
    <property type="match status" value="1"/>
</dbReference>
<evidence type="ECO:0000313" key="6">
    <source>
        <dbReference type="EMBL" id="GHO50978.1"/>
    </source>
</evidence>
<name>A0A8J3IBN2_9CHLR</name>
<evidence type="ECO:0000259" key="5">
    <source>
        <dbReference type="Pfam" id="PF00296"/>
    </source>
</evidence>
<protein>
    <recommendedName>
        <fullName evidence="5">Luciferase-like domain-containing protein</fullName>
    </recommendedName>
</protein>
<sequence>MPLQFGLSLPQGWTMELASRKDPVEAYETMTQVAQVAEEVGFTSLWLVDHFQTFPRPSQEVTFECWTSASAIARDTHRIRIGQMVTCNSYRNPALLAKMASTVDVLSHGRLNFGIGAGGLENEYYAYGYEYPETPSACASCARQYR</sequence>
<dbReference type="GO" id="GO:0046306">
    <property type="term" value="P:alkanesulfonate catabolic process"/>
    <property type="evidence" value="ECO:0007669"/>
    <property type="project" value="TreeGrafter"/>
</dbReference>
<dbReference type="AlphaFoldDB" id="A0A8J3IBN2"/>
<evidence type="ECO:0000256" key="3">
    <source>
        <dbReference type="ARBA" id="ARBA00023002"/>
    </source>
</evidence>
<dbReference type="Gene3D" id="3.20.20.30">
    <property type="entry name" value="Luciferase-like domain"/>
    <property type="match status" value="1"/>
</dbReference>
<dbReference type="InterPro" id="IPR050172">
    <property type="entry name" value="SsuD_RutA_monooxygenase"/>
</dbReference>
<accession>A0A8J3IBN2</accession>
<dbReference type="PANTHER" id="PTHR42847:SF8">
    <property type="entry name" value="CONSERVED PROTEIN"/>
    <property type="match status" value="1"/>
</dbReference>
<keyword evidence="2" id="KW-0288">FMN</keyword>
<comment type="caution">
    <text evidence="6">The sequence shown here is derived from an EMBL/GenBank/DDBJ whole genome shotgun (WGS) entry which is preliminary data.</text>
</comment>
<proteinExistence type="predicted"/>
<keyword evidence="3" id="KW-0560">Oxidoreductase</keyword>
<evidence type="ECO:0000313" key="7">
    <source>
        <dbReference type="Proteomes" id="UP000612362"/>
    </source>
</evidence>
<dbReference type="PANTHER" id="PTHR42847">
    <property type="entry name" value="ALKANESULFONATE MONOOXYGENASE"/>
    <property type="match status" value="1"/>
</dbReference>
<dbReference type="GO" id="GO:0008726">
    <property type="term" value="F:alkanesulfonate monooxygenase activity"/>
    <property type="evidence" value="ECO:0007669"/>
    <property type="project" value="TreeGrafter"/>
</dbReference>
<organism evidence="6 7">
    <name type="scientific">Ktedonospora formicarum</name>
    <dbReference type="NCBI Taxonomy" id="2778364"/>
    <lineage>
        <taxon>Bacteria</taxon>
        <taxon>Bacillati</taxon>
        <taxon>Chloroflexota</taxon>
        <taxon>Ktedonobacteria</taxon>
        <taxon>Ktedonobacterales</taxon>
        <taxon>Ktedonobacteraceae</taxon>
        <taxon>Ktedonospora</taxon>
    </lineage>
</organism>
<evidence type="ECO:0000256" key="2">
    <source>
        <dbReference type="ARBA" id="ARBA00022643"/>
    </source>
</evidence>
<dbReference type="InterPro" id="IPR011251">
    <property type="entry name" value="Luciferase-like_dom"/>
</dbReference>
<keyword evidence="1" id="KW-0285">Flavoprotein</keyword>
<evidence type="ECO:0000256" key="1">
    <source>
        <dbReference type="ARBA" id="ARBA00022630"/>
    </source>
</evidence>
<keyword evidence="4" id="KW-0503">Monooxygenase</keyword>
<reference evidence="6" key="1">
    <citation type="submission" date="2020-10" db="EMBL/GenBank/DDBJ databases">
        <title>Taxonomic study of unclassified bacteria belonging to the class Ktedonobacteria.</title>
        <authorList>
            <person name="Yabe S."/>
            <person name="Wang C.M."/>
            <person name="Zheng Y."/>
            <person name="Sakai Y."/>
            <person name="Cavaletti L."/>
            <person name="Monciardini P."/>
            <person name="Donadio S."/>
        </authorList>
    </citation>
    <scope>NUCLEOTIDE SEQUENCE</scope>
    <source>
        <strain evidence="6">SOSP1-1</strain>
    </source>
</reference>
<evidence type="ECO:0000256" key="4">
    <source>
        <dbReference type="ARBA" id="ARBA00023033"/>
    </source>
</evidence>
<dbReference type="EMBL" id="BNJF01000010">
    <property type="protein sequence ID" value="GHO50978.1"/>
    <property type="molecule type" value="Genomic_DNA"/>
</dbReference>
<dbReference type="Proteomes" id="UP000612362">
    <property type="component" value="Unassembled WGS sequence"/>
</dbReference>
<dbReference type="SUPFAM" id="SSF51679">
    <property type="entry name" value="Bacterial luciferase-like"/>
    <property type="match status" value="1"/>
</dbReference>
<gene>
    <name evidence="6" type="ORF">KSX_91410</name>
</gene>
<dbReference type="InterPro" id="IPR036661">
    <property type="entry name" value="Luciferase-like_sf"/>
</dbReference>